<dbReference type="EMBL" id="BT029709">
    <property type="protein sequence ID" value="ABL75766.1"/>
    <property type="molecule type" value="mRNA"/>
</dbReference>
<keyword evidence="5" id="KW-0808">Transferase</keyword>
<feature type="domain" description="RING-type" evidence="13">
    <location>
        <begin position="34"/>
        <end position="75"/>
    </location>
</feature>
<dbReference type="GO" id="GO:0005783">
    <property type="term" value="C:endoplasmic reticulum"/>
    <property type="evidence" value="ECO:0007669"/>
    <property type="project" value="InterPro"/>
</dbReference>
<comment type="pathway">
    <text evidence="3">Protein modification; protein ubiquitination.</text>
</comment>
<dbReference type="HOGENOM" id="CLU_2742705_0_0_1"/>
<name>A1A736_DROME</name>
<dbReference type="GO" id="GO:0006511">
    <property type="term" value="P:ubiquitin-dependent protein catabolic process"/>
    <property type="evidence" value="ECO:0007669"/>
    <property type="project" value="InterPro"/>
</dbReference>
<keyword evidence="10" id="KW-0472">Membrane</keyword>
<keyword evidence="7 11" id="KW-0863">Zinc-finger</keyword>
<dbReference type="AlphaFoldDB" id="A1A736"/>
<evidence type="ECO:0000256" key="10">
    <source>
        <dbReference type="ARBA" id="ARBA00023136"/>
    </source>
</evidence>
<proteinExistence type="evidence at transcript level"/>
<dbReference type="InterPro" id="IPR045103">
    <property type="entry name" value="RNF5/RNF185-like"/>
</dbReference>
<feature type="region of interest" description="Disordered" evidence="12">
    <location>
        <begin position="1"/>
        <end position="21"/>
    </location>
</feature>
<dbReference type="PROSITE" id="PS00518">
    <property type="entry name" value="ZF_RING_1"/>
    <property type="match status" value="1"/>
</dbReference>
<dbReference type="EC" id="2.3.2.27" evidence="4"/>
<keyword evidence="6" id="KW-0479">Metal-binding</keyword>
<keyword evidence="8" id="KW-0833">Ubl conjugation pathway</keyword>
<comment type="catalytic activity">
    <reaction evidence="1">
        <text>S-ubiquitinyl-[E2 ubiquitin-conjugating enzyme]-L-cysteine + [acceptor protein]-L-lysine = [E2 ubiquitin-conjugating enzyme]-L-cysteine + N(6)-ubiquitinyl-[acceptor protein]-L-lysine.</text>
        <dbReference type="EC" id="2.3.2.27"/>
    </reaction>
</comment>
<dbReference type="OrthoDB" id="6105938at2759"/>
<evidence type="ECO:0000256" key="5">
    <source>
        <dbReference type="ARBA" id="ARBA00022679"/>
    </source>
</evidence>
<comment type="subcellular location">
    <subcellularLocation>
        <location evidence="2">Endomembrane system</location>
    </subcellularLocation>
</comment>
<dbReference type="Pfam" id="PF13639">
    <property type="entry name" value="zf-RING_2"/>
    <property type="match status" value="1"/>
</dbReference>
<evidence type="ECO:0000256" key="3">
    <source>
        <dbReference type="ARBA" id="ARBA00004906"/>
    </source>
</evidence>
<dbReference type="GO" id="GO:0016567">
    <property type="term" value="P:protein ubiquitination"/>
    <property type="evidence" value="ECO:0007669"/>
    <property type="project" value="UniProtKB-UniPathway"/>
</dbReference>
<evidence type="ECO:0000256" key="7">
    <source>
        <dbReference type="ARBA" id="ARBA00022771"/>
    </source>
</evidence>
<dbReference type="GO" id="GO:0061630">
    <property type="term" value="F:ubiquitin protein ligase activity"/>
    <property type="evidence" value="ECO:0007669"/>
    <property type="project" value="UniProtKB-EC"/>
</dbReference>
<evidence type="ECO:0000256" key="11">
    <source>
        <dbReference type="PROSITE-ProRule" id="PRU00175"/>
    </source>
</evidence>
<sequence length="108" mass="12600">MPQIMNSKDKRNPNYSGGNSGEEEDCWMNSYYTCLVCMQTAESPRVSFCGHHFCSQCIYNWIRSQKYQAKCPYCQSLIGENTLITITMRRRRTYFRANPLWSTAARCA</sequence>
<dbReference type="PROSITE" id="PS50089">
    <property type="entry name" value="ZF_RING_2"/>
    <property type="match status" value="1"/>
</dbReference>
<dbReference type="InterPro" id="IPR001841">
    <property type="entry name" value="Znf_RING"/>
</dbReference>
<dbReference type="SMART" id="SM00184">
    <property type="entry name" value="RING"/>
    <property type="match status" value="1"/>
</dbReference>
<dbReference type="SUPFAM" id="SSF57850">
    <property type="entry name" value="RING/U-box"/>
    <property type="match status" value="1"/>
</dbReference>
<dbReference type="VEuPathDB" id="VectorBase:FBgn0085337"/>
<keyword evidence="9" id="KW-0862">Zinc</keyword>
<evidence type="ECO:0000259" key="13">
    <source>
        <dbReference type="PROSITE" id="PS50089"/>
    </source>
</evidence>
<evidence type="ECO:0000256" key="2">
    <source>
        <dbReference type="ARBA" id="ARBA00004308"/>
    </source>
</evidence>
<evidence type="ECO:0000256" key="9">
    <source>
        <dbReference type="ARBA" id="ARBA00022833"/>
    </source>
</evidence>
<evidence type="ECO:0000256" key="6">
    <source>
        <dbReference type="ARBA" id="ARBA00022723"/>
    </source>
</evidence>
<dbReference type="InterPro" id="IPR017907">
    <property type="entry name" value="Znf_RING_CS"/>
</dbReference>
<dbReference type="Gene3D" id="3.30.40.10">
    <property type="entry name" value="Zinc/RING finger domain, C3HC4 (zinc finger)"/>
    <property type="match status" value="1"/>
</dbReference>
<protein>
    <recommendedName>
        <fullName evidence="4">RING-type E3 ubiquitin transferase</fullName>
        <ecNumber evidence="4">2.3.2.27</ecNumber>
    </recommendedName>
</protein>
<reference evidence="14" key="1">
    <citation type="submission" date="2006-12" db="EMBL/GenBank/DDBJ databases">
        <authorList>
            <person name="Stapleton M."/>
            <person name="Carlson J."/>
            <person name="Frise E."/>
            <person name="Kapadia B."/>
            <person name="Park S."/>
            <person name="Wan K."/>
            <person name="Yu C."/>
            <person name="Celniker S."/>
        </authorList>
    </citation>
    <scope>NUCLEOTIDE SEQUENCE</scope>
</reference>
<dbReference type="ExpressionAtlas" id="A1A736">
    <property type="expression patterns" value="baseline and differential"/>
</dbReference>
<dbReference type="InterPro" id="IPR013083">
    <property type="entry name" value="Znf_RING/FYVE/PHD"/>
</dbReference>
<evidence type="ECO:0000256" key="8">
    <source>
        <dbReference type="ARBA" id="ARBA00022786"/>
    </source>
</evidence>
<dbReference type="PANTHER" id="PTHR12313">
    <property type="entry name" value="E3 UBIQUITIN-PROTEIN LIGASE RNF5-RELATED"/>
    <property type="match status" value="1"/>
</dbReference>
<dbReference type="UniPathway" id="UPA00143"/>
<evidence type="ECO:0000313" key="14">
    <source>
        <dbReference type="EMBL" id="ABL75766.1"/>
    </source>
</evidence>
<evidence type="ECO:0000256" key="4">
    <source>
        <dbReference type="ARBA" id="ARBA00012483"/>
    </source>
</evidence>
<organism evidence="14">
    <name type="scientific">Drosophila melanogaster</name>
    <name type="common">Fruit fly</name>
    <dbReference type="NCBI Taxonomy" id="7227"/>
    <lineage>
        <taxon>Eukaryota</taxon>
        <taxon>Metazoa</taxon>
        <taxon>Ecdysozoa</taxon>
        <taxon>Arthropoda</taxon>
        <taxon>Hexapoda</taxon>
        <taxon>Insecta</taxon>
        <taxon>Pterygota</taxon>
        <taxon>Neoptera</taxon>
        <taxon>Endopterygota</taxon>
        <taxon>Diptera</taxon>
        <taxon>Brachycera</taxon>
        <taxon>Muscomorpha</taxon>
        <taxon>Ephydroidea</taxon>
        <taxon>Drosophilidae</taxon>
        <taxon>Drosophila</taxon>
        <taxon>Sophophora</taxon>
    </lineage>
</organism>
<evidence type="ECO:0000256" key="1">
    <source>
        <dbReference type="ARBA" id="ARBA00000900"/>
    </source>
</evidence>
<dbReference type="GO" id="GO:0008270">
    <property type="term" value="F:zinc ion binding"/>
    <property type="evidence" value="ECO:0007669"/>
    <property type="project" value="UniProtKB-KW"/>
</dbReference>
<accession>A1A736</accession>
<evidence type="ECO:0000256" key="12">
    <source>
        <dbReference type="SAM" id="MobiDB-lite"/>
    </source>
</evidence>